<evidence type="ECO:0000256" key="2">
    <source>
        <dbReference type="ARBA" id="ARBA00022737"/>
    </source>
</evidence>
<evidence type="ECO:0000256" key="6">
    <source>
        <dbReference type="SAM" id="MobiDB-lite"/>
    </source>
</evidence>
<dbReference type="InterPro" id="IPR035984">
    <property type="entry name" value="Acyl-CoA-binding_sf"/>
</dbReference>
<keyword evidence="3 5" id="KW-0040">ANK repeat</keyword>
<evidence type="ECO:0000256" key="1">
    <source>
        <dbReference type="ARBA" id="ARBA00005567"/>
    </source>
</evidence>
<dbReference type="Gramene" id="AET2Gv21240400.4">
    <property type="protein sequence ID" value="AET2Gv21240400.4"/>
    <property type="gene ID" value="AET2Gv21240400"/>
</dbReference>
<proteinExistence type="inferred from homology"/>
<evidence type="ECO:0000259" key="7">
    <source>
        <dbReference type="PROSITE" id="PS51228"/>
    </source>
</evidence>
<reference evidence="8" key="5">
    <citation type="journal article" date="2021" name="G3 (Bethesda)">
        <title>Aegilops tauschii genome assembly Aet v5.0 features greater sequence contiguity and improved annotation.</title>
        <authorList>
            <person name="Wang L."/>
            <person name="Zhu T."/>
            <person name="Rodriguez J.C."/>
            <person name="Deal K.R."/>
            <person name="Dubcovsky J."/>
            <person name="McGuire P.E."/>
            <person name="Lux T."/>
            <person name="Spannagl M."/>
            <person name="Mayer K.F.X."/>
            <person name="Baldrich P."/>
            <person name="Meyers B.C."/>
            <person name="Huo N."/>
            <person name="Gu Y.Q."/>
            <person name="Zhou H."/>
            <person name="Devos K.M."/>
            <person name="Bennetzen J.L."/>
            <person name="Unver T."/>
            <person name="Budak H."/>
            <person name="Gulick P.J."/>
            <person name="Galiba G."/>
            <person name="Kalapos B."/>
            <person name="Nelson D.R."/>
            <person name="Li P."/>
            <person name="You F.M."/>
            <person name="Luo M.C."/>
            <person name="Dvorak J."/>
        </authorList>
    </citation>
    <scope>NUCLEOTIDE SEQUENCE [LARGE SCALE GENOMIC DNA]</scope>
    <source>
        <strain evidence="8">cv. AL8/78</strain>
    </source>
</reference>
<dbReference type="EnsemblPlants" id="AET2Gv21240400.4">
    <property type="protein sequence ID" value="AET2Gv21240400.4"/>
    <property type="gene ID" value="AET2Gv21240400"/>
</dbReference>
<dbReference type="PROSITE" id="PS50297">
    <property type="entry name" value="ANK_REP_REGION"/>
    <property type="match status" value="2"/>
</dbReference>
<evidence type="ECO:0000256" key="5">
    <source>
        <dbReference type="PROSITE-ProRule" id="PRU00023"/>
    </source>
</evidence>
<dbReference type="InterPro" id="IPR000582">
    <property type="entry name" value="Acyl-CoA-binding_protein"/>
</dbReference>
<dbReference type="Proteomes" id="UP000015105">
    <property type="component" value="Chromosome 2D"/>
</dbReference>
<dbReference type="Gene3D" id="1.20.80.10">
    <property type="match status" value="1"/>
</dbReference>
<feature type="domain" description="ACB" evidence="7">
    <location>
        <begin position="35"/>
        <end position="120"/>
    </location>
</feature>
<organism evidence="8 9">
    <name type="scientific">Aegilops tauschii subsp. strangulata</name>
    <name type="common">Goatgrass</name>
    <dbReference type="NCBI Taxonomy" id="200361"/>
    <lineage>
        <taxon>Eukaryota</taxon>
        <taxon>Viridiplantae</taxon>
        <taxon>Streptophyta</taxon>
        <taxon>Embryophyta</taxon>
        <taxon>Tracheophyta</taxon>
        <taxon>Spermatophyta</taxon>
        <taxon>Magnoliopsida</taxon>
        <taxon>Liliopsida</taxon>
        <taxon>Poales</taxon>
        <taxon>Poaceae</taxon>
        <taxon>BOP clade</taxon>
        <taxon>Pooideae</taxon>
        <taxon>Triticodae</taxon>
        <taxon>Triticeae</taxon>
        <taxon>Triticinae</taxon>
        <taxon>Aegilops</taxon>
    </lineage>
</organism>
<reference evidence="9" key="1">
    <citation type="journal article" date="2014" name="Science">
        <title>Ancient hybridizations among the ancestral genomes of bread wheat.</title>
        <authorList>
            <consortium name="International Wheat Genome Sequencing Consortium,"/>
            <person name="Marcussen T."/>
            <person name="Sandve S.R."/>
            <person name="Heier L."/>
            <person name="Spannagl M."/>
            <person name="Pfeifer M."/>
            <person name="Jakobsen K.S."/>
            <person name="Wulff B.B."/>
            <person name="Steuernagel B."/>
            <person name="Mayer K.F."/>
            <person name="Olsen O.A."/>
        </authorList>
    </citation>
    <scope>NUCLEOTIDE SEQUENCE [LARGE SCALE GENOMIC DNA]</scope>
    <source>
        <strain evidence="9">cv. AL8/78</strain>
    </source>
</reference>
<dbReference type="AlphaFoldDB" id="A0A453DH76"/>
<sequence length="268" mass="29914">SSWQESNRFTNLRRARTRTRIHIPKVKRRLEGKDLEKEFNAASDFVQACTLSVPDGLYLRFYGLHKIATEGPCTAPPPFPHKLKPHNEWNAWNNLGDMSPEEAMNEYIAAARELFPSWAQAYYTRMKDEETSASATGSKGPGPASKTNELELGEIHVSAREGEIEDLKKHMEAGVAVNTRDSRKRTPLHLAVDHGHLGAVELLVSSNADVDAQDDQGQTPLHYAVRREKEDIALLLVKHRADLQIKDGDGNTAPDLCSSAWPFLKPAN</sequence>
<keyword evidence="4" id="KW-0446">Lipid-binding</keyword>
<evidence type="ECO:0000256" key="4">
    <source>
        <dbReference type="ARBA" id="ARBA00023121"/>
    </source>
</evidence>
<evidence type="ECO:0000313" key="8">
    <source>
        <dbReference type="EnsemblPlants" id="AET2Gv21240400.4"/>
    </source>
</evidence>
<dbReference type="PANTHER" id="PTHR24119:SF0">
    <property type="entry name" value="ACYL-COA-BINDING DOMAIN-CONTAINING PROTEIN 6"/>
    <property type="match status" value="1"/>
</dbReference>
<reference evidence="8" key="3">
    <citation type="journal article" date="2017" name="Nature">
        <title>Genome sequence of the progenitor of the wheat D genome Aegilops tauschii.</title>
        <authorList>
            <person name="Luo M.C."/>
            <person name="Gu Y.Q."/>
            <person name="Puiu D."/>
            <person name="Wang H."/>
            <person name="Twardziok S.O."/>
            <person name="Deal K.R."/>
            <person name="Huo N."/>
            <person name="Zhu T."/>
            <person name="Wang L."/>
            <person name="Wang Y."/>
            <person name="McGuire P.E."/>
            <person name="Liu S."/>
            <person name="Long H."/>
            <person name="Ramasamy R.K."/>
            <person name="Rodriguez J.C."/>
            <person name="Van S.L."/>
            <person name="Yuan L."/>
            <person name="Wang Z."/>
            <person name="Xia Z."/>
            <person name="Xiao L."/>
            <person name="Anderson O.D."/>
            <person name="Ouyang S."/>
            <person name="Liang Y."/>
            <person name="Zimin A.V."/>
            <person name="Pertea G."/>
            <person name="Qi P."/>
            <person name="Bennetzen J.L."/>
            <person name="Dai X."/>
            <person name="Dawson M.W."/>
            <person name="Muller H.G."/>
            <person name="Kugler K."/>
            <person name="Rivarola-Duarte L."/>
            <person name="Spannagl M."/>
            <person name="Mayer K.F.X."/>
            <person name="Lu F.H."/>
            <person name="Bevan M.W."/>
            <person name="Leroy P."/>
            <person name="Li P."/>
            <person name="You F.M."/>
            <person name="Sun Q."/>
            <person name="Liu Z."/>
            <person name="Lyons E."/>
            <person name="Wicker T."/>
            <person name="Salzberg S.L."/>
            <person name="Devos K.M."/>
            <person name="Dvorak J."/>
        </authorList>
    </citation>
    <scope>NUCLEOTIDE SEQUENCE [LARGE SCALE GENOMIC DNA]</scope>
    <source>
        <strain evidence="8">cv. AL8/78</strain>
    </source>
</reference>
<reference evidence="8" key="4">
    <citation type="submission" date="2019-03" db="UniProtKB">
        <authorList>
            <consortium name="EnsemblPlants"/>
        </authorList>
    </citation>
    <scope>IDENTIFICATION</scope>
</reference>
<evidence type="ECO:0000256" key="3">
    <source>
        <dbReference type="ARBA" id="ARBA00023043"/>
    </source>
</evidence>
<name>A0A453DH76_AEGTS</name>
<keyword evidence="9" id="KW-1185">Reference proteome</keyword>
<dbReference type="PANTHER" id="PTHR24119">
    <property type="entry name" value="ACYL-COA-BINDING DOMAIN-CONTAINING PROTEIN 6"/>
    <property type="match status" value="1"/>
</dbReference>
<protein>
    <recommendedName>
        <fullName evidence="7">ACB domain-containing protein</fullName>
    </recommendedName>
</protein>
<keyword evidence="2" id="KW-0677">Repeat</keyword>
<dbReference type="InterPro" id="IPR002110">
    <property type="entry name" value="Ankyrin_rpt"/>
</dbReference>
<dbReference type="Pfam" id="PF00887">
    <property type="entry name" value="ACBP"/>
    <property type="match status" value="1"/>
</dbReference>
<feature type="region of interest" description="Disordered" evidence="6">
    <location>
        <begin position="132"/>
        <end position="151"/>
    </location>
</feature>
<dbReference type="SUPFAM" id="SSF47027">
    <property type="entry name" value="Acyl-CoA binding protein"/>
    <property type="match status" value="1"/>
</dbReference>
<dbReference type="InterPro" id="IPR014352">
    <property type="entry name" value="FERM/acyl-CoA-bd_prot_sf"/>
</dbReference>
<dbReference type="PROSITE" id="PS50088">
    <property type="entry name" value="ANK_REPEAT"/>
    <property type="match status" value="2"/>
</dbReference>
<dbReference type="Gene3D" id="1.25.40.20">
    <property type="entry name" value="Ankyrin repeat-containing domain"/>
    <property type="match status" value="2"/>
</dbReference>
<dbReference type="InterPro" id="IPR036770">
    <property type="entry name" value="Ankyrin_rpt-contain_sf"/>
</dbReference>
<dbReference type="GO" id="GO:0000062">
    <property type="term" value="F:fatty-acyl-CoA binding"/>
    <property type="evidence" value="ECO:0007669"/>
    <property type="project" value="InterPro"/>
</dbReference>
<reference evidence="9" key="2">
    <citation type="journal article" date="2017" name="Nat. Plants">
        <title>The Aegilops tauschii genome reveals multiple impacts of transposons.</title>
        <authorList>
            <person name="Zhao G."/>
            <person name="Zou C."/>
            <person name="Li K."/>
            <person name="Wang K."/>
            <person name="Li T."/>
            <person name="Gao L."/>
            <person name="Zhang X."/>
            <person name="Wang H."/>
            <person name="Yang Z."/>
            <person name="Liu X."/>
            <person name="Jiang W."/>
            <person name="Mao L."/>
            <person name="Kong X."/>
            <person name="Jiao Y."/>
            <person name="Jia J."/>
        </authorList>
    </citation>
    <scope>NUCLEOTIDE SEQUENCE [LARGE SCALE GENOMIC DNA]</scope>
    <source>
        <strain evidence="9">cv. AL8/78</strain>
    </source>
</reference>
<feature type="repeat" description="ANK" evidence="5">
    <location>
        <begin position="183"/>
        <end position="215"/>
    </location>
</feature>
<comment type="similarity">
    <text evidence="1">Belongs to the ACBP family.</text>
</comment>
<dbReference type="SMART" id="SM00248">
    <property type="entry name" value="ANK"/>
    <property type="match status" value="2"/>
</dbReference>
<dbReference type="SUPFAM" id="SSF48403">
    <property type="entry name" value="Ankyrin repeat"/>
    <property type="match status" value="1"/>
</dbReference>
<accession>A0A453DH76</accession>
<dbReference type="PROSITE" id="PS51228">
    <property type="entry name" value="ACB_2"/>
    <property type="match status" value="1"/>
</dbReference>
<evidence type="ECO:0000313" key="9">
    <source>
        <dbReference type="Proteomes" id="UP000015105"/>
    </source>
</evidence>
<feature type="repeat" description="ANK" evidence="5">
    <location>
        <begin position="216"/>
        <end position="248"/>
    </location>
</feature>
<dbReference type="Pfam" id="PF12796">
    <property type="entry name" value="Ank_2"/>
    <property type="match status" value="1"/>
</dbReference>